<dbReference type="Pfam" id="PF00908">
    <property type="entry name" value="dTDP_sugar_isom"/>
    <property type="match status" value="1"/>
</dbReference>
<sequence>MKIEKTFIKDLLIIIPNVFTDDRGYFSESYNKRNLENLVNDEFVQDNESLSHKGVLRGLHFQAPPFAQSKLVRVITGSVLDVVVDLRKGSQTYGQHFKQVLSSKNKTQLYVPKGFAHGFSVLEDNTIFSYKCSDYYNKASEKAILWNDSTLNIDWQIKMPIISEKDKIAENFANFVSPF</sequence>
<evidence type="ECO:0000256" key="6">
    <source>
        <dbReference type="PIRSR" id="PIRSR600888-3"/>
    </source>
</evidence>
<dbReference type="NCBIfam" id="TIGR01221">
    <property type="entry name" value="rmlC"/>
    <property type="match status" value="1"/>
</dbReference>
<keyword evidence="7 8" id="KW-0413">Isomerase</keyword>
<dbReference type="InterPro" id="IPR000888">
    <property type="entry name" value="RmlC-like"/>
</dbReference>
<evidence type="ECO:0000256" key="1">
    <source>
        <dbReference type="ARBA" id="ARBA00001298"/>
    </source>
</evidence>
<reference evidence="8 9" key="1">
    <citation type="submission" date="2019-05" db="EMBL/GenBank/DDBJ databases">
        <title>Algicella ahnfeltiae gen. nov., sp. nov., a novel marine bacterium of the family Flavobacteriaceae isolated from a red alga.</title>
        <authorList>
            <person name="Nedashkovskaya O.I."/>
            <person name="Kukhlevskiy A.D."/>
            <person name="Kim S.-G."/>
            <person name="Zhukova N.V."/>
            <person name="Mikhailov V.V."/>
        </authorList>
    </citation>
    <scope>NUCLEOTIDE SEQUENCE [LARGE SCALE GENOMIC DNA]</scope>
    <source>
        <strain evidence="8 9">10Alg115</strain>
    </source>
</reference>
<accession>A0A5B7TSU2</accession>
<protein>
    <recommendedName>
        <fullName evidence="4 7">dTDP-4-dehydrorhamnose 3,5-epimerase</fullName>
        <ecNumber evidence="3 7">5.1.3.13</ecNumber>
    </recommendedName>
    <alternativeName>
        <fullName evidence="7">Thymidine diphospho-4-keto-rhamnose 3,5-epimerase</fullName>
    </alternativeName>
</protein>
<keyword evidence="9" id="KW-1185">Reference proteome</keyword>
<evidence type="ECO:0000256" key="5">
    <source>
        <dbReference type="PIRSR" id="PIRSR600888-1"/>
    </source>
</evidence>
<organism evidence="8 9">
    <name type="scientific">Aureibaculum algae</name>
    <dbReference type="NCBI Taxonomy" id="2584122"/>
    <lineage>
        <taxon>Bacteria</taxon>
        <taxon>Pseudomonadati</taxon>
        <taxon>Bacteroidota</taxon>
        <taxon>Flavobacteriia</taxon>
        <taxon>Flavobacteriales</taxon>
        <taxon>Flavobacteriaceae</taxon>
        <taxon>Aureibaculum</taxon>
    </lineage>
</organism>
<dbReference type="EMBL" id="CP040749">
    <property type="protein sequence ID" value="QCX38273.1"/>
    <property type="molecule type" value="Genomic_DNA"/>
</dbReference>
<dbReference type="PANTHER" id="PTHR21047:SF2">
    <property type="entry name" value="THYMIDINE DIPHOSPHO-4-KETO-RHAMNOSE 3,5-EPIMERASE"/>
    <property type="match status" value="1"/>
</dbReference>
<feature type="active site" description="Proton donor" evidence="5">
    <location>
        <position position="130"/>
    </location>
</feature>
<feature type="site" description="Participates in a stacking interaction with the thymidine ring of dTDP-4-oxo-6-deoxyglucose" evidence="6">
    <location>
        <position position="136"/>
    </location>
</feature>
<gene>
    <name evidence="8" type="primary">rfbC</name>
    <name evidence="8" type="ORF">FF125_07450</name>
</gene>
<comment type="function">
    <text evidence="2 7">Catalyzes the epimerization of the C3' and C5'positions of dTDP-6-deoxy-D-xylo-4-hexulose, forming dTDP-6-deoxy-L-lyxo-4-hexulose.</text>
</comment>
<feature type="active site" description="Proton acceptor" evidence="5">
    <location>
        <position position="60"/>
    </location>
</feature>
<proteinExistence type="inferred from homology"/>
<dbReference type="OrthoDB" id="9800680at2"/>
<evidence type="ECO:0000256" key="7">
    <source>
        <dbReference type="RuleBase" id="RU364069"/>
    </source>
</evidence>
<evidence type="ECO:0000256" key="4">
    <source>
        <dbReference type="ARBA" id="ARBA00019595"/>
    </source>
</evidence>
<dbReference type="UniPathway" id="UPA00124"/>
<dbReference type="CDD" id="cd00438">
    <property type="entry name" value="cupin_RmlC"/>
    <property type="match status" value="1"/>
</dbReference>
<dbReference type="GO" id="GO:0019305">
    <property type="term" value="P:dTDP-rhamnose biosynthetic process"/>
    <property type="evidence" value="ECO:0007669"/>
    <property type="project" value="UniProtKB-UniRule"/>
</dbReference>
<evidence type="ECO:0000313" key="8">
    <source>
        <dbReference type="EMBL" id="QCX38273.1"/>
    </source>
</evidence>
<comment type="subunit">
    <text evidence="7">Homodimer.</text>
</comment>
<dbReference type="Gene3D" id="2.60.120.10">
    <property type="entry name" value="Jelly Rolls"/>
    <property type="match status" value="1"/>
</dbReference>
<evidence type="ECO:0000256" key="3">
    <source>
        <dbReference type="ARBA" id="ARBA00012098"/>
    </source>
</evidence>
<dbReference type="AlphaFoldDB" id="A0A5B7TSU2"/>
<comment type="similarity">
    <text evidence="7">Belongs to the dTDP-4-dehydrorhamnose 3,5-epimerase family.</text>
</comment>
<comment type="catalytic activity">
    <reaction evidence="1 7">
        <text>dTDP-4-dehydro-6-deoxy-alpha-D-glucose = dTDP-4-dehydro-beta-L-rhamnose</text>
        <dbReference type="Rhea" id="RHEA:16969"/>
        <dbReference type="ChEBI" id="CHEBI:57649"/>
        <dbReference type="ChEBI" id="CHEBI:62830"/>
        <dbReference type="EC" id="5.1.3.13"/>
    </reaction>
</comment>
<dbReference type="InterPro" id="IPR011051">
    <property type="entry name" value="RmlC_Cupin_sf"/>
</dbReference>
<evidence type="ECO:0000313" key="9">
    <source>
        <dbReference type="Proteomes" id="UP000306229"/>
    </source>
</evidence>
<dbReference type="KEGG" id="fbe:FF125_07450"/>
<dbReference type="RefSeq" id="WP_138949171.1">
    <property type="nucleotide sequence ID" value="NZ_CP040749.1"/>
</dbReference>
<evidence type="ECO:0000256" key="2">
    <source>
        <dbReference type="ARBA" id="ARBA00001997"/>
    </source>
</evidence>
<dbReference type="SUPFAM" id="SSF51182">
    <property type="entry name" value="RmlC-like cupins"/>
    <property type="match status" value="1"/>
</dbReference>
<dbReference type="GO" id="GO:0008830">
    <property type="term" value="F:dTDP-4-dehydrorhamnose 3,5-epimerase activity"/>
    <property type="evidence" value="ECO:0007669"/>
    <property type="project" value="UniProtKB-UniRule"/>
</dbReference>
<dbReference type="PANTHER" id="PTHR21047">
    <property type="entry name" value="DTDP-6-DEOXY-D-GLUCOSE-3,5 EPIMERASE"/>
    <property type="match status" value="1"/>
</dbReference>
<dbReference type="GO" id="GO:0005829">
    <property type="term" value="C:cytosol"/>
    <property type="evidence" value="ECO:0007669"/>
    <property type="project" value="TreeGrafter"/>
</dbReference>
<dbReference type="EC" id="5.1.3.13" evidence="3 7"/>
<dbReference type="InterPro" id="IPR014710">
    <property type="entry name" value="RmlC-like_jellyroll"/>
</dbReference>
<dbReference type="Proteomes" id="UP000306229">
    <property type="component" value="Chromosome"/>
</dbReference>
<comment type="pathway">
    <text evidence="7">Carbohydrate biosynthesis; dTDP-L-rhamnose biosynthesis.</text>
</comment>
<dbReference type="GO" id="GO:0000271">
    <property type="term" value="P:polysaccharide biosynthetic process"/>
    <property type="evidence" value="ECO:0007669"/>
    <property type="project" value="TreeGrafter"/>
</dbReference>
<name>A0A5B7TSU2_9FLAO</name>